<proteinExistence type="predicted"/>
<keyword evidence="2" id="KW-1185">Reference proteome</keyword>
<sequence>MEFLLNKDDSFVYFDEKTHLYYDIKEVCACESAFNESAKKTLKDENINAFIFFIEVSIKNYHRFLRVCPALIRSVGDTVRLYGIASYDGLIIMKPKYNSLSIKGKFLFGQIGPLKGVFSIDMNHFELCDETYENRGLYRKVLNHCFADIVGPFCNDIAFFIKDQKLGVINKNGKICIPCNYEIYDEYNICKLNNLSDNIISLINENGTYDHFFISQTGIKHILNSNYKEVHQLCKNPTCFYAININNVISLLNDDFITLTEEYDSIQSIYCTHYLLVRKNNQYGIIKYVPNNITIIVDCIYQQLVIDRRTVSGEQFYAMAKRNNEYGIISNEGKVVMNFISLPNDLNILPYTFGEGYVGVEKHTVIGAYKITDVFFINISDYTRLCLRGQCTNLEINHIISGFKNGKAEVIHFLMEGEREGCLCRDIIDFQGRILKREPIEEEESILYTDYDDYFEYTEKDTWYAMTDGMYGDMPDEFDGDYYFLGY</sequence>
<evidence type="ECO:0000313" key="2">
    <source>
        <dbReference type="Proteomes" id="UP001167871"/>
    </source>
</evidence>
<organism evidence="1 2">
    <name type="scientific">Bacteroides gallinaceum</name>
    <dbReference type="NCBI Taxonomy" id="1462571"/>
    <lineage>
        <taxon>Bacteria</taxon>
        <taxon>Pseudomonadati</taxon>
        <taxon>Bacteroidota</taxon>
        <taxon>Bacteroidia</taxon>
        <taxon>Bacteroidales</taxon>
        <taxon>Bacteroidaceae</taxon>
        <taxon>Bacteroides</taxon>
    </lineage>
</organism>
<evidence type="ECO:0000313" key="1">
    <source>
        <dbReference type="EMBL" id="MDN0050417.1"/>
    </source>
</evidence>
<name>A0ABT7X8L0_9BACE</name>
<dbReference type="RefSeq" id="WP_301934950.1">
    <property type="nucleotide sequence ID" value="NZ_JAUEII010000036.1"/>
</dbReference>
<evidence type="ECO:0008006" key="3">
    <source>
        <dbReference type="Google" id="ProtNLM"/>
    </source>
</evidence>
<comment type="caution">
    <text evidence="1">The sequence shown here is derived from an EMBL/GenBank/DDBJ whole genome shotgun (WGS) entry which is preliminary data.</text>
</comment>
<gene>
    <name evidence="1" type="ORF">QVO10_13720</name>
</gene>
<dbReference type="Proteomes" id="UP001167871">
    <property type="component" value="Unassembled WGS sequence"/>
</dbReference>
<reference evidence="1" key="2">
    <citation type="submission" date="2024-05" db="EMBL/GenBank/DDBJ databases">
        <title>Identification and characterization of horizontal gene transfer across gut microbiota members of farm animals based on homology search.</title>
        <authorList>
            <person name="Schwarzerova J."/>
            <person name="Nykrynova M."/>
            <person name="Jureckova K."/>
            <person name="Cejkova D."/>
            <person name="Rychlik I."/>
        </authorList>
    </citation>
    <scope>NUCLEOTIDE SEQUENCE</scope>
    <source>
        <strain evidence="1">84_SSukc20</strain>
    </source>
</reference>
<protein>
    <recommendedName>
        <fullName evidence="3">WG repeat-containing protein</fullName>
    </recommendedName>
</protein>
<accession>A0ABT7X8L0</accession>
<dbReference type="EMBL" id="JAUEII010000036">
    <property type="protein sequence ID" value="MDN0050417.1"/>
    <property type="molecule type" value="Genomic_DNA"/>
</dbReference>
<reference evidence="1" key="1">
    <citation type="submission" date="2023-06" db="EMBL/GenBank/DDBJ databases">
        <authorList>
            <person name="Zeman M."/>
            <person name="Kubasova T."/>
            <person name="Jahodarova E."/>
            <person name="Nykrynova M."/>
            <person name="Rychlik I."/>
        </authorList>
    </citation>
    <scope>NUCLEOTIDE SEQUENCE</scope>
    <source>
        <strain evidence="1">84_SSukc20</strain>
    </source>
</reference>